<dbReference type="EMBL" id="RRAZ01000039">
    <property type="protein sequence ID" value="RRH69965.1"/>
    <property type="molecule type" value="Genomic_DNA"/>
</dbReference>
<proteinExistence type="predicted"/>
<dbReference type="OrthoDB" id="7586141at2"/>
<dbReference type="Proteomes" id="UP000282125">
    <property type="component" value="Unassembled WGS sequence"/>
</dbReference>
<sequence length="114" mass="12473">MDYTAAGFCPQGFWGLTFRLYDLHMQGAAKRISREIEVSNRLAWNTAALSGAAFGGQLPKFEKVFGSGSKVRAAAQQSAEVLEAHLKMLAIAFGAKLEEMPMPSPVTRRKARRA</sequence>
<evidence type="ECO:0000313" key="2">
    <source>
        <dbReference type="Proteomes" id="UP000282125"/>
    </source>
</evidence>
<dbReference type="AlphaFoldDB" id="A0A3P3D6G6"/>
<dbReference type="RefSeq" id="WP_124966518.1">
    <property type="nucleotide sequence ID" value="NZ_RRAZ01000039.1"/>
</dbReference>
<gene>
    <name evidence="1" type="ORF">EG244_17770</name>
</gene>
<protein>
    <submittedName>
        <fullName evidence="1">Uncharacterized protein</fullName>
    </submittedName>
</protein>
<organism evidence="1 2">
    <name type="scientific">Falsigemmobacter faecalis</name>
    <dbReference type="NCBI Taxonomy" id="2488730"/>
    <lineage>
        <taxon>Bacteria</taxon>
        <taxon>Pseudomonadati</taxon>
        <taxon>Pseudomonadota</taxon>
        <taxon>Alphaproteobacteria</taxon>
        <taxon>Rhodobacterales</taxon>
        <taxon>Paracoccaceae</taxon>
        <taxon>Falsigemmobacter</taxon>
    </lineage>
</organism>
<reference evidence="1 2" key="1">
    <citation type="submission" date="2018-11" db="EMBL/GenBank/DDBJ databases">
        <title>Gemmobacter sp. nov., YIM 102744-1 draft genome.</title>
        <authorList>
            <person name="Li G."/>
            <person name="Jiang Y."/>
        </authorList>
    </citation>
    <scope>NUCLEOTIDE SEQUENCE [LARGE SCALE GENOMIC DNA]</scope>
    <source>
        <strain evidence="1 2">YIM 102744-1</strain>
    </source>
</reference>
<accession>A0A3P3D6G6</accession>
<evidence type="ECO:0000313" key="1">
    <source>
        <dbReference type="EMBL" id="RRH69965.1"/>
    </source>
</evidence>
<name>A0A3P3D6G6_9RHOB</name>
<keyword evidence="2" id="KW-1185">Reference proteome</keyword>
<comment type="caution">
    <text evidence="1">The sequence shown here is derived from an EMBL/GenBank/DDBJ whole genome shotgun (WGS) entry which is preliminary data.</text>
</comment>